<proteinExistence type="predicted"/>
<dbReference type="AlphaFoldDB" id="A0A1G2Q1M3"/>
<dbReference type="EMBL" id="MHTC01000048">
    <property type="protein sequence ID" value="OHA54470.1"/>
    <property type="molecule type" value="Genomic_DNA"/>
</dbReference>
<feature type="transmembrane region" description="Helical" evidence="1">
    <location>
        <begin position="12"/>
        <end position="31"/>
    </location>
</feature>
<comment type="caution">
    <text evidence="2">The sequence shown here is derived from an EMBL/GenBank/DDBJ whole genome shotgun (WGS) entry which is preliminary data.</text>
</comment>
<gene>
    <name evidence="2" type="ORF">A2388_02515</name>
</gene>
<name>A0A1G2Q1M3_9BACT</name>
<evidence type="ECO:0000256" key="1">
    <source>
        <dbReference type="SAM" id="Phobius"/>
    </source>
</evidence>
<dbReference type="Proteomes" id="UP000177575">
    <property type="component" value="Unassembled WGS sequence"/>
</dbReference>
<protein>
    <submittedName>
        <fullName evidence="2">Uncharacterized protein</fullName>
    </submittedName>
</protein>
<keyword evidence="1" id="KW-0812">Transmembrane</keyword>
<accession>A0A1G2Q1M3</accession>
<keyword evidence="1" id="KW-1133">Transmembrane helix</keyword>
<organism evidence="2 3">
    <name type="scientific">Candidatus Veblenbacteria bacterium RIFOXYB1_FULL_43_13</name>
    <dbReference type="NCBI Taxonomy" id="1802426"/>
    <lineage>
        <taxon>Bacteria</taxon>
        <taxon>Candidatus Vebleniibacteriota</taxon>
    </lineage>
</organism>
<evidence type="ECO:0000313" key="3">
    <source>
        <dbReference type="Proteomes" id="UP000177575"/>
    </source>
</evidence>
<evidence type="ECO:0000313" key="2">
    <source>
        <dbReference type="EMBL" id="OHA54470.1"/>
    </source>
</evidence>
<reference evidence="2 3" key="1">
    <citation type="journal article" date="2016" name="Nat. Commun.">
        <title>Thousands of microbial genomes shed light on interconnected biogeochemical processes in an aquifer system.</title>
        <authorList>
            <person name="Anantharaman K."/>
            <person name="Brown C.T."/>
            <person name="Hug L.A."/>
            <person name="Sharon I."/>
            <person name="Castelle C.J."/>
            <person name="Probst A.J."/>
            <person name="Thomas B.C."/>
            <person name="Singh A."/>
            <person name="Wilkins M.J."/>
            <person name="Karaoz U."/>
            <person name="Brodie E.L."/>
            <person name="Williams K.H."/>
            <person name="Hubbard S.S."/>
            <person name="Banfield J.F."/>
        </authorList>
    </citation>
    <scope>NUCLEOTIDE SEQUENCE [LARGE SCALE GENOMIC DNA]</scope>
</reference>
<keyword evidence="1" id="KW-0472">Membrane</keyword>
<sequence>MLARKSLSKKKILLLGGTLALVWGIIGVVVYRNFASKNAPLPSVPIVLPGEPIASVYPVAGAGQRAGLEILRDERLTSLKIFGDVPLEVTALGRENPFELINP</sequence>